<gene>
    <name evidence="3" type="ORF">CPT03_19500</name>
</gene>
<accession>A0A2D1UA55</accession>
<keyword evidence="2 3" id="KW-0808">Transferase</keyword>
<dbReference type="PANTHER" id="PTHR11927:SF9">
    <property type="entry name" value="L-FUCOSYLTRANSFERASE"/>
    <property type="match status" value="1"/>
</dbReference>
<dbReference type="SMR" id="A0A2D1UA55"/>
<dbReference type="KEGG" id="pgs:CPT03_19500"/>
<dbReference type="GO" id="GO:0016020">
    <property type="term" value="C:membrane"/>
    <property type="evidence" value="ECO:0007669"/>
    <property type="project" value="InterPro"/>
</dbReference>
<sequence>MKIIRFLGGLGNQMFQYTLYKSLQNKFPNTKADLQGYNDYPLHNGFELDKIFDLKVNTVSPFTSNLYYNKKWIYRKLRRLLGLKNAYTEEKTLFSFDESILNNPKTAYYWGYWQNFKYFENIASEVKNDFKFTSPLSKENQEILDQIKLKNSVSIHIRRGDYLKDPLLGGLCGPEYYKQAISHIQANLTSPSFFIFSDDIQWCTENLTLDDCTLISWNKGSASYIDMQLMSACKHNIIANSSFSWWAAWLNSNPNKTVIGPKKWVNHDDPNVYMSFPQTWISL</sequence>
<keyword evidence="4" id="KW-1185">Reference proteome</keyword>
<dbReference type="OrthoDB" id="9794601at2"/>
<dbReference type="PANTHER" id="PTHR11927">
    <property type="entry name" value="GALACTOSIDE 2-L-FUCOSYLTRANSFERASE"/>
    <property type="match status" value="1"/>
</dbReference>
<organism evidence="3 4">
    <name type="scientific">Pedobacter ginsengisoli</name>
    <dbReference type="NCBI Taxonomy" id="363852"/>
    <lineage>
        <taxon>Bacteria</taxon>
        <taxon>Pseudomonadati</taxon>
        <taxon>Bacteroidota</taxon>
        <taxon>Sphingobacteriia</taxon>
        <taxon>Sphingobacteriales</taxon>
        <taxon>Sphingobacteriaceae</taxon>
        <taxon>Pedobacter</taxon>
    </lineage>
</organism>
<protein>
    <submittedName>
        <fullName evidence="3">Alpha-1,2-fucosyltransferase</fullName>
    </submittedName>
</protein>
<dbReference type="CDD" id="cd11301">
    <property type="entry name" value="Fut1_Fut2_like"/>
    <property type="match status" value="1"/>
</dbReference>
<evidence type="ECO:0000313" key="3">
    <source>
        <dbReference type="EMBL" id="ATP58492.1"/>
    </source>
</evidence>
<evidence type="ECO:0000256" key="2">
    <source>
        <dbReference type="ARBA" id="ARBA00022679"/>
    </source>
</evidence>
<dbReference type="Pfam" id="PF01531">
    <property type="entry name" value="Glyco_transf_11"/>
    <property type="match status" value="1"/>
</dbReference>
<dbReference type="EMBL" id="CP024091">
    <property type="protein sequence ID" value="ATP58492.1"/>
    <property type="molecule type" value="Genomic_DNA"/>
</dbReference>
<dbReference type="GO" id="GO:0008107">
    <property type="term" value="F:galactoside 2-alpha-L-fucosyltransferase activity"/>
    <property type="evidence" value="ECO:0007669"/>
    <property type="project" value="InterPro"/>
</dbReference>
<evidence type="ECO:0000313" key="4">
    <source>
        <dbReference type="Proteomes" id="UP000223749"/>
    </source>
</evidence>
<name>A0A2D1UA55_9SPHI</name>
<dbReference type="InterPro" id="IPR002516">
    <property type="entry name" value="Glyco_trans_11"/>
</dbReference>
<dbReference type="RefSeq" id="WP_099440390.1">
    <property type="nucleotide sequence ID" value="NZ_CP024091.1"/>
</dbReference>
<evidence type="ECO:0000256" key="1">
    <source>
        <dbReference type="ARBA" id="ARBA00022676"/>
    </source>
</evidence>
<dbReference type="Proteomes" id="UP000223749">
    <property type="component" value="Chromosome"/>
</dbReference>
<keyword evidence="1 3" id="KW-0328">Glycosyltransferase</keyword>
<proteinExistence type="predicted"/>
<dbReference type="AlphaFoldDB" id="A0A2D1UA55"/>
<reference evidence="3 4" key="1">
    <citation type="submission" date="2017-10" db="EMBL/GenBank/DDBJ databases">
        <title>Whole genome of Pedobacter ginsengisoli T01R-27 isolated from tomato rhizosphere.</title>
        <authorList>
            <person name="Weon H.-Y."/>
            <person name="Lee S.A."/>
            <person name="Sang M.K."/>
            <person name="Song J."/>
        </authorList>
    </citation>
    <scope>NUCLEOTIDE SEQUENCE [LARGE SCALE GENOMIC DNA]</scope>
    <source>
        <strain evidence="3 4">T01R-27</strain>
    </source>
</reference>
<dbReference type="GO" id="GO:0005975">
    <property type="term" value="P:carbohydrate metabolic process"/>
    <property type="evidence" value="ECO:0007669"/>
    <property type="project" value="InterPro"/>
</dbReference>